<proteinExistence type="predicted"/>
<dbReference type="Proteomes" id="UP000030129">
    <property type="component" value="Unassembled WGS sequence"/>
</dbReference>
<accession>A0A0A2LHX1</accession>
<comment type="caution">
    <text evidence="1">The sequence shown here is derived from an EMBL/GenBank/DDBJ whole genome shotgun (WGS) entry which is preliminary data.</text>
</comment>
<dbReference type="RefSeq" id="WP_035136100.1">
    <property type="nucleotide sequence ID" value="NZ_JRLV01000026.1"/>
</dbReference>
<gene>
    <name evidence="1" type="ORF">Q763_16650</name>
</gene>
<evidence type="ECO:0000313" key="2">
    <source>
        <dbReference type="Proteomes" id="UP000030129"/>
    </source>
</evidence>
<sequence>MKHFLITIALTSSSILFAQQKELFRYDSLVNCEKIHQGIYDFKLYMYVNNSLYIRPEGFKKENIYKLIVDDKLYYITDTLKEIIEKVLKDENCKNVKIEPVDTKETFIKKKKN</sequence>
<protein>
    <submittedName>
        <fullName evidence="1">Uncharacterized protein</fullName>
    </submittedName>
</protein>
<organism evidence="1 2">
    <name type="scientific">Flavobacterium beibuense F44-8</name>
    <dbReference type="NCBI Taxonomy" id="1406840"/>
    <lineage>
        <taxon>Bacteria</taxon>
        <taxon>Pseudomonadati</taxon>
        <taxon>Bacteroidota</taxon>
        <taxon>Flavobacteriia</taxon>
        <taxon>Flavobacteriales</taxon>
        <taxon>Flavobacteriaceae</taxon>
        <taxon>Flavobacterium</taxon>
    </lineage>
</organism>
<keyword evidence="2" id="KW-1185">Reference proteome</keyword>
<dbReference type="AlphaFoldDB" id="A0A0A2LHX1"/>
<name>A0A0A2LHX1_9FLAO</name>
<dbReference type="EMBL" id="JRLV01000026">
    <property type="protein sequence ID" value="KGO78816.1"/>
    <property type="molecule type" value="Genomic_DNA"/>
</dbReference>
<evidence type="ECO:0000313" key="1">
    <source>
        <dbReference type="EMBL" id="KGO78816.1"/>
    </source>
</evidence>
<reference evidence="1 2" key="1">
    <citation type="submission" date="2013-09" db="EMBL/GenBank/DDBJ databases">
        <authorList>
            <person name="Zeng Z."/>
            <person name="Chen C."/>
        </authorList>
    </citation>
    <scope>NUCLEOTIDE SEQUENCE [LARGE SCALE GENOMIC DNA]</scope>
    <source>
        <strain evidence="1 2">F44-8</strain>
    </source>
</reference>
<dbReference type="STRING" id="1406840.Q763_16650"/>